<evidence type="ECO:0000313" key="3">
    <source>
        <dbReference type="Proteomes" id="UP000008021"/>
    </source>
</evidence>
<proteinExistence type="predicted"/>
<dbReference type="AlphaFoldDB" id="A0A0E0E542"/>
<dbReference type="Proteomes" id="UP000008021">
    <property type="component" value="Chromosome 6"/>
</dbReference>
<name>A0A0E0E542_9ORYZ</name>
<protein>
    <submittedName>
        <fullName evidence="2">Uncharacterized protein</fullName>
    </submittedName>
</protein>
<organism evidence="2">
    <name type="scientific">Oryza meridionalis</name>
    <dbReference type="NCBI Taxonomy" id="40149"/>
    <lineage>
        <taxon>Eukaryota</taxon>
        <taxon>Viridiplantae</taxon>
        <taxon>Streptophyta</taxon>
        <taxon>Embryophyta</taxon>
        <taxon>Tracheophyta</taxon>
        <taxon>Spermatophyta</taxon>
        <taxon>Magnoliopsida</taxon>
        <taxon>Liliopsida</taxon>
        <taxon>Poales</taxon>
        <taxon>Poaceae</taxon>
        <taxon>BOP clade</taxon>
        <taxon>Oryzoideae</taxon>
        <taxon>Oryzeae</taxon>
        <taxon>Oryzinae</taxon>
        <taxon>Oryza</taxon>
    </lineage>
</organism>
<dbReference type="EnsemblPlants" id="OMERI06G24300.1">
    <property type="protein sequence ID" value="OMERI06G24300.1"/>
    <property type="gene ID" value="OMERI06G24300"/>
</dbReference>
<accession>A0A0E0E542</accession>
<dbReference type="Gramene" id="OMERI06G24300.1">
    <property type="protein sequence ID" value="OMERI06G24300.1"/>
    <property type="gene ID" value="OMERI06G24300"/>
</dbReference>
<feature type="region of interest" description="Disordered" evidence="1">
    <location>
        <begin position="1"/>
        <end position="30"/>
    </location>
</feature>
<dbReference type="HOGENOM" id="CLU_2907913_0_0_1"/>
<evidence type="ECO:0000256" key="1">
    <source>
        <dbReference type="SAM" id="MobiDB-lite"/>
    </source>
</evidence>
<reference evidence="2" key="2">
    <citation type="submission" date="2018-05" db="EMBL/GenBank/DDBJ databases">
        <title>OmerRS3 (Oryza meridionalis Reference Sequence Version 3).</title>
        <authorList>
            <person name="Zhang J."/>
            <person name="Kudrna D."/>
            <person name="Lee S."/>
            <person name="Talag J."/>
            <person name="Welchert J."/>
            <person name="Wing R.A."/>
        </authorList>
    </citation>
    <scope>NUCLEOTIDE SEQUENCE [LARGE SCALE GENOMIC DNA]</scope>
    <source>
        <strain evidence="2">cv. OR44</strain>
    </source>
</reference>
<sequence>MKDTKAKSSSDIQQWTSAKPPRSHFLHTASTRTPWKRLQHVIVAKLRRTLLASSSDFINRNNRRA</sequence>
<evidence type="ECO:0000313" key="2">
    <source>
        <dbReference type="EnsemblPlants" id="OMERI06G24300.1"/>
    </source>
</evidence>
<reference evidence="2" key="1">
    <citation type="submission" date="2015-04" db="UniProtKB">
        <authorList>
            <consortium name="EnsemblPlants"/>
        </authorList>
    </citation>
    <scope>IDENTIFICATION</scope>
</reference>
<keyword evidence="3" id="KW-1185">Reference proteome</keyword>